<evidence type="ECO:0000313" key="2">
    <source>
        <dbReference type="EMBL" id="ERF72022.1"/>
    </source>
</evidence>
<feature type="chain" id="PRO_5004612145" evidence="1">
    <location>
        <begin position="21"/>
        <end position="315"/>
    </location>
</feature>
<keyword evidence="3" id="KW-1185">Reference proteome</keyword>
<dbReference type="HOGENOM" id="CLU_882862_0_0_1"/>
<feature type="signal peptide" evidence="1">
    <location>
        <begin position="1"/>
        <end position="20"/>
    </location>
</feature>
<organism evidence="2 3">
    <name type="scientific">Endocarpon pusillum (strain Z07020 / HMAS-L-300199)</name>
    <name type="common">Lichen-forming fungus</name>
    <dbReference type="NCBI Taxonomy" id="1263415"/>
    <lineage>
        <taxon>Eukaryota</taxon>
        <taxon>Fungi</taxon>
        <taxon>Dikarya</taxon>
        <taxon>Ascomycota</taxon>
        <taxon>Pezizomycotina</taxon>
        <taxon>Eurotiomycetes</taxon>
        <taxon>Chaetothyriomycetidae</taxon>
        <taxon>Verrucariales</taxon>
        <taxon>Verrucariaceae</taxon>
        <taxon>Endocarpon</taxon>
    </lineage>
</organism>
<evidence type="ECO:0000256" key="1">
    <source>
        <dbReference type="SAM" id="SignalP"/>
    </source>
</evidence>
<reference evidence="3" key="1">
    <citation type="journal article" date="2014" name="BMC Genomics">
        <title>Genome characteristics reveal the impact of lichenization on lichen-forming fungus Endocarpon pusillum Hedwig (Verrucariales, Ascomycota).</title>
        <authorList>
            <person name="Wang Y.-Y."/>
            <person name="Liu B."/>
            <person name="Zhang X.-Y."/>
            <person name="Zhou Q.-M."/>
            <person name="Zhang T."/>
            <person name="Li H."/>
            <person name="Yu Y.-F."/>
            <person name="Zhang X.-L."/>
            <person name="Hao X.-Y."/>
            <person name="Wang M."/>
            <person name="Wang L."/>
            <person name="Wei J.-C."/>
        </authorList>
    </citation>
    <scope>NUCLEOTIDE SEQUENCE [LARGE SCALE GENOMIC DNA]</scope>
    <source>
        <strain evidence="3">Z07020 / HMAS-L-300199</strain>
    </source>
</reference>
<name>U1G3Z1_ENDPU</name>
<dbReference type="Proteomes" id="UP000019373">
    <property type="component" value="Unassembled WGS sequence"/>
</dbReference>
<keyword evidence="1" id="KW-0732">Signal</keyword>
<accession>U1G3Z1</accession>
<sequence>MSLNYLTVLAVLGLTTQAACQNGTYTPPTNCDLSAIRDNANATGVAPFPGVMVDGPNGEIRSDPSSNWSISSTVTDHGDPSGRGTSLRLWLDTSATVGTNESTLPYDTCIIQLGGRPTDRDGCISAGCSEALSEYYRNSARSIARQIGQDGGPTDRFDACHNLVNLQAPDECEDSSSDGSWGSAFSIAPSSLNPDSALNCTPSRPSVPINLGGPGYAPNDTAFAVYDAMLARSIPFVLAFWSNSTTITANGGPAPATPWADSRVGCVRPDTMRVGSRALTVTSGVGMVGGPGRRSFAIRAVASLALVLITSRCLF</sequence>
<proteinExistence type="predicted"/>
<dbReference type="AlphaFoldDB" id="U1G3Z1"/>
<evidence type="ECO:0000313" key="3">
    <source>
        <dbReference type="Proteomes" id="UP000019373"/>
    </source>
</evidence>
<dbReference type="GeneID" id="19243265"/>
<protein>
    <submittedName>
        <fullName evidence="2">Uncharacterized protein</fullName>
    </submittedName>
</protein>
<gene>
    <name evidence="2" type="ORF">EPUS_08416</name>
</gene>
<dbReference type="RefSeq" id="XP_007802333.1">
    <property type="nucleotide sequence ID" value="XM_007804142.1"/>
</dbReference>
<dbReference type="OrthoDB" id="5430452at2759"/>
<dbReference type="EMBL" id="KE721125">
    <property type="protein sequence ID" value="ERF72022.1"/>
    <property type="molecule type" value="Genomic_DNA"/>
</dbReference>